<dbReference type="GO" id="GO:0016832">
    <property type="term" value="F:aldehyde-lyase activity"/>
    <property type="evidence" value="ECO:0007669"/>
    <property type="project" value="TreeGrafter"/>
</dbReference>
<dbReference type="Proteomes" id="UP000192872">
    <property type="component" value="Unassembled WGS sequence"/>
</dbReference>
<reference evidence="4 5" key="1">
    <citation type="journal article" date="2017" name="Water Res.">
        <title>Comammox in drinking water systems.</title>
        <authorList>
            <person name="Wang Y."/>
            <person name="Ma L."/>
            <person name="Mao Y."/>
            <person name="Jiang X."/>
            <person name="Xia Y."/>
            <person name="Yu K."/>
            <person name="Li B."/>
            <person name="Zhang T."/>
        </authorList>
    </citation>
    <scope>NUCLEOTIDE SEQUENCE [LARGE SCALE GENOMIC DNA]</scope>
    <source>
        <strain evidence="4">SG_bin8</strain>
    </source>
</reference>
<dbReference type="SUPFAM" id="SSF53639">
    <property type="entry name" value="AraD/HMP-PK domain-like"/>
    <property type="match status" value="1"/>
</dbReference>
<comment type="caution">
    <text evidence="4">The sequence shown here is derived from an EMBL/GenBank/DDBJ whole genome shotgun (WGS) entry which is preliminary data.</text>
</comment>
<evidence type="ECO:0000259" key="3">
    <source>
        <dbReference type="SMART" id="SM01007"/>
    </source>
</evidence>
<evidence type="ECO:0000313" key="4">
    <source>
        <dbReference type="EMBL" id="OQW52495.1"/>
    </source>
</evidence>
<sequence length="198" mass="21668">MHAEGLSQGTSGNVSVRTPEGFLITPSGVPYDRITPAMMVPVDVEGGWQGAWKPSSEWRMHADIYRFKPQAGAVVHTHSPYATAFSTLREDIPAFHYMVAMAGGTTLRCASYATFGSQELSDAMLVALDERKACLLANHGMICFEHNLDRALWLAGEVEMLARQYGLARQAGTPVILGEDEMADVLERFKTYGKQGKA</sequence>
<dbReference type="GO" id="GO:0019323">
    <property type="term" value="P:pentose catabolic process"/>
    <property type="evidence" value="ECO:0007669"/>
    <property type="project" value="TreeGrafter"/>
</dbReference>
<keyword evidence="1" id="KW-0479">Metal-binding</keyword>
<gene>
    <name evidence="4" type="ORF">A4S15_06525</name>
</gene>
<evidence type="ECO:0000256" key="1">
    <source>
        <dbReference type="ARBA" id="ARBA00022723"/>
    </source>
</evidence>
<organism evidence="4 5">
    <name type="scientific">Candidatus Raskinella chloraquaticus</name>
    <dbReference type="NCBI Taxonomy" id="1951219"/>
    <lineage>
        <taxon>Bacteria</taxon>
        <taxon>Pseudomonadati</taxon>
        <taxon>Pseudomonadota</taxon>
        <taxon>Alphaproteobacteria</taxon>
        <taxon>Hyphomicrobiales</taxon>
        <taxon>Phreatobacteraceae</taxon>
        <taxon>Candidatus Raskinella</taxon>
    </lineage>
</organism>
<dbReference type="PANTHER" id="PTHR22789:SF0">
    <property type="entry name" value="3-OXO-TETRONATE 4-PHOSPHATE DECARBOXYLASE-RELATED"/>
    <property type="match status" value="1"/>
</dbReference>
<dbReference type="GO" id="GO:0046872">
    <property type="term" value="F:metal ion binding"/>
    <property type="evidence" value="ECO:0007669"/>
    <property type="project" value="UniProtKB-KW"/>
</dbReference>
<evidence type="ECO:0000313" key="5">
    <source>
        <dbReference type="Proteomes" id="UP000192872"/>
    </source>
</evidence>
<dbReference type="Gene3D" id="3.40.225.10">
    <property type="entry name" value="Class II aldolase/adducin N-terminal domain"/>
    <property type="match status" value="1"/>
</dbReference>
<dbReference type="EMBL" id="LWDL01000012">
    <property type="protein sequence ID" value="OQW52495.1"/>
    <property type="molecule type" value="Genomic_DNA"/>
</dbReference>
<dbReference type="Pfam" id="PF00596">
    <property type="entry name" value="Aldolase_II"/>
    <property type="match status" value="1"/>
</dbReference>
<name>A0A1W9HYE7_9HYPH</name>
<dbReference type="PANTHER" id="PTHR22789">
    <property type="entry name" value="FUCULOSE PHOSPHATE ALDOLASE"/>
    <property type="match status" value="1"/>
</dbReference>
<protein>
    <submittedName>
        <fullName evidence="4">Fuculose phosphate aldolase</fullName>
    </submittedName>
</protein>
<dbReference type="STRING" id="1827387.A4S15_06525"/>
<dbReference type="GO" id="GO:0005829">
    <property type="term" value="C:cytosol"/>
    <property type="evidence" value="ECO:0007669"/>
    <property type="project" value="TreeGrafter"/>
</dbReference>
<dbReference type="InterPro" id="IPR001303">
    <property type="entry name" value="Aldolase_II/adducin_N"/>
</dbReference>
<feature type="domain" description="Class II aldolase/adducin N-terminal" evidence="3">
    <location>
        <begin position="1"/>
        <end position="166"/>
    </location>
</feature>
<evidence type="ECO:0000256" key="2">
    <source>
        <dbReference type="ARBA" id="ARBA00023239"/>
    </source>
</evidence>
<accession>A0A1W9HYE7</accession>
<dbReference type="SMART" id="SM01007">
    <property type="entry name" value="Aldolase_II"/>
    <property type="match status" value="1"/>
</dbReference>
<dbReference type="InterPro" id="IPR050197">
    <property type="entry name" value="Aldolase_class_II_sugar_metab"/>
</dbReference>
<dbReference type="AlphaFoldDB" id="A0A1W9HYE7"/>
<proteinExistence type="predicted"/>
<dbReference type="InterPro" id="IPR036409">
    <property type="entry name" value="Aldolase_II/adducin_N_sf"/>
</dbReference>
<keyword evidence="2" id="KW-0456">Lyase</keyword>